<dbReference type="EMBL" id="CP024785">
    <property type="protein sequence ID" value="AUB40227.1"/>
    <property type="molecule type" value="Genomic_DNA"/>
</dbReference>
<dbReference type="Proteomes" id="UP000232003">
    <property type="component" value="Chromosome"/>
</dbReference>
<sequence length="587" mass="66972">MNVTEAYRLYRSGNLLVNRKYQRKLVWTVTEKEKLIGSILMKYPIPLILLAERPQIYGSGKYEIVDGMQRLNAVFGFIENSFGYKKQYFDINEFSYAKQLSENSIFEIVREKDTKNLSRQECADIIDYQLAVTIYTAMEEEDITEIFGRINSNGKHLSRQERRQAGVTTAFSELVRTVSMKLRGDDSEKVLLLANMPEISIDSQKSKQGYKIQAEETIWCKQGALTILQLRESEDEQIIADIAASILLNEPLPVSTERLDSLYEPASRYSKEVETVLATYGFKKLSDDIIKTFAILRETIESYSLEPKCLLKVVNPNSSNPIRTAFYTIVMAFFDLVIRQELTPIDPINILNSLKELQKKLDLSGHYTTTQNRKSNINQTKGLIQDFFARREPPVLGHGVELALDFENSLRRSVRETTRYECKQGLLDLSETRKLNNDLIKRIIETICGIANLGLDGDGYIHIGVADKREDADRIAELDNIKPIEVNGRYVVGIDREAKIQTKNNVEQYVRILTDAIQNSALTEPLKTQLLTKFDTISYKGYTVIRITVPVQAGVSFVGEKAFTRKDSSTKEIQGRELLAVDKLFQK</sequence>
<dbReference type="PANTHER" id="PTHR39639">
    <property type="entry name" value="CHROMOSOME 16, WHOLE GENOME SHOTGUN SEQUENCE"/>
    <property type="match status" value="1"/>
</dbReference>
<reference evidence="3 4" key="1">
    <citation type="submission" date="2017-11" db="EMBL/GenBank/DDBJ databases">
        <title>Complete genome of a free-living desiccation-tolerant cyanobacterium and its photosynthetic adaptation to extreme terrestrial habitat.</title>
        <authorList>
            <person name="Shang J."/>
        </authorList>
    </citation>
    <scope>NUCLEOTIDE SEQUENCE [LARGE SCALE GENOMIC DNA]</scope>
    <source>
        <strain evidence="3 4">CCNUN1</strain>
    </source>
</reference>
<name>A0A2K8SXQ9_9NOSO</name>
<dbReference type="Pfam" id="PF03235">
    <property type="entry name" value="GmrSD_N"/>
    <property type="match status" value="1"/>
</dbReference>
<feature type="domain" description="Schlafen AlbA-2" evidence="2">
    <location>
        <begin position="416"/>
        <end position="572"/>
    </location>
</feature>
<dbReference type="Pfam" id="PF04326">
    <property type="entry name" value="SLFN_AlbA_2"/>
    <property type="match status" value="1"/>
</dbReference>
<dbReference type="InterPro" id="IPR007421">
    <property type="entry name" value="Schlafen_AlbA_2_dom"/>
</dbReference>
<organism evidence="3 4">
    <name type="scientific">Nostoc flagelliforme CCNUN1</name>
    <dbReference type="NCBI Taxonomy" id="2038116"/>
    <lineage>
        <taxon>Bacteria</taxon>
        <taxon>Bacillati</taxon>
        <taxon>Cyanobacteriota</taxon>
        <taxon>Cyanophyceae</taxon>
        <taxon>Nostocales</taxon>
        <taxon>Nostocaceae</taxon>
        <taxon>Nostoc</taxon>
    </lineage>
</organism>
<evidence type="ECO:0000259" key="1">
    <source>
        <dbReference type="Pfam" id="PF03235"/>
    </source>
</evidence>
<keyword evidence="4" id="KW-1185">Reference proteome</keyword>
<evidence type="ECO:0008006" key="5">
    <source>
        <dbReference type="Google" id="ProtNLM"/>
    </source>
</evidence>
<accession>A0A2K8SXQ9</accession>
<evidence type="ECO:0000313" key="3">
    <source>
        <dbReference type="EMBL" id="AUB40227.1"/>
    </source>
</evidence>
<dbReference type="PANTHER" id="PTHR39639:SF1">
    <property type="entry name" value="DUF262 DOMAIN-CONTAINING PROTEIN"/>
    <property type="match status" value="1"/>
</dbReference>
<dbReference type="AlphaFoldDB" id="A0A2K8SXQ9"/>
<dbReference type="Gene3D" id="3.30.950.30">
    <property type="entry name" value="Schlafen, AAA domain"/>
    <property type="match status" value="1"/>
</dbReference>
<evidence type="ECO:0000259" key="2">
    <source>
        <dbReference type="Pfam" id="PF04326"/>
    </source>
</evidence>
<dbReference type="KEGG" id="nfl:COO91_06233"/>
<evidence type="ECO:0000313" key="4">
    <source>
        <dbReference type="Proteomes" id="UP000232003"/>
    </source>
</evidence>
<dbReference type="InterPro" id="IPR004919">
    <property type="entry name" value="GmrSD_N"/>
</dbReference>
<dbReference type="InterPro" id="IPR038461">
    <property type="entry name" value="Schlafen_AlbA_2_dom_sf"/>
</dbReference>
<feature type="domain" description="GmrSD restriction endonucleases N-terminal" evidence="1">
    <location>
        <begin position="13"/>
        <end position="164"/>
    </location>
</feature>
<proteinExistence type="predicted"/>
<protein>
    <recommendedName>
        <fullName evidence="5">DUF262 domain-containing protein</fullName>
    </recommendedName>
</protein>
<dbReference type="RefSeq" id="WP_225912178.1">
    <property type="nucleotide sequence ID" value="NZ_CAWNNC010000001.1"/>
</dbReference>
<gene>
    <name evidence="3" type="ORF">COO91_06233</name>
</gene>